<dbReference type="InterPro" id="IPR001296">
    <property type="entry name" value="Glyco_trans_1"/>
</dbReference>
<reference evidence="3" key="1">
    <citation type="submission" date="2017-09" db="EMBL/GenBank/DDBJ databases">
        <authorList>
            <person name="Varghese N."/>
            <person name="Submissions S."/>
        </authorList>
    </citation>
    <scope>NUCLEOTIDE SEQUENCE [LARGE SCALE GENOMIC DNA]</scope>
    <source>
        <strain evidence="3">CGMCC 1.12803</strain>
    </source>
</reference>
<gene>
    <name evidence="2" type="ORF">SAMN06297358_3096</name>
</gene>
<sequence>MKILTIVDNLGIGGTERAAQNYSTGYKKLGHDVKVLTLKGQGIRSEFLSNHDIGIYDGSKDLNKVLSDIRLWEPRIIHIHRSGSKCKATINIIKFLKTKQNRILETNVFGRPDYSADAVYIDVHLQLSRWCLWKWQQWTSKSKQIGNILPYPIDTLALSNNLSVEKKNFNLPEDSFILGRIGQPYDAKWHKIIFDVLSDLLNVEQTYYLVLVGLPPSLNKILSNYPKNVRDHIIVLPTTNSDKELAALYKSFDIFIHAAEIGESFGMVLAESLFYKTPVITLSTPLKDNTQLELIGDSKGGFVAKDKKDFIDKIIFLKNQPHLRKEFGINGHKFINNNFNIETITKRAIEIVQICLQSENTSSLKRNLNQAGFTTSVNSQDIYDIANTHNVSISPLKKIFINIIHQPLFFKIYLNSKKLLSFLSK</sequence>
<protein>
    <submittedName>
        <fullName evidence="2">Glycosyltransferase involved in cell wall bisynthesis</fullName>
    </submittedName>
</protein>
<proteinExistence type="predicted"/>
<dbReference type="SUPFAM" id="SSF53756">
    <property type="entry name" value="UDP-Glycosyltransferase/glycogen phosphorylase"/>
    <property type="match status" value="1"/>
</dbReference>
<evidence type="ECO:0000259" key="1">
    <source>
        <dbReference type="Pfam" id="PF00534"/>
    </source>
</evidence>
<dbReference type="Gene3D" id="3.40.50.2000">
    <property type="entry name" value="Glycogen Phosphorylase B"/>
    <property type="match status" value="2"/>
</dbReference>
<keyword evidence="2" id="KW-0808">Transferase</keyword>
<dbReference type="CDD" id="cd03801">
    <property type="entry name" value="GT4_PimA-like"/>
    <property type="match status" value="1"/>
</dbReference>
<dbReference type="Pfam" id="PF00534">
    <property type="entry name" value="Glycos_transf_1"/>
    <property type="match status" value="1"/>
</dbReference>
<dbReference type="EMBL" id="OCMT01000003">
    <property type="protein sequence ID" value="SOD18612.1"/>
    <property type="molecule type" value="Genomic_DNA"/>
</dbReference>
<dbReference type="RefSeq" id="WP_097132905.1">
    <property type="nucleotide sequence ID" value="NZ_OCMT01000003.1"/>
</dbReference>
<dbReference type="Proteomes" id="UP000219281">
    <property type="component" value="Unassembled WGS sequence"/>
</dbReference>
<dbReference type="GO" id="GO:0016757">
    <property type="term" value="F:glycosyltransferase activity"/>
    <property type="evidence" value="ECO:0007669"/>
    <property type="project" value="InterPro"/>
</dbReference>
<dbReference type="AlphaFoldDB" id="A0A286A9P8"/>
<dbReference type="OrthoDB" id="596635at2"/>
<evidence type="ECO:0000313" key="3">
    <source>
        <dbReference type="Proteomes" id="UP000219281"/>
    </source>
</evidence>
<name>A0A286A9P8_9SPHI</name>
<accession>A0A286A9P8</accession>
<evidence type="ECO:0000313" key="2">
    <source>
        <dbReference type="EMBL" id="SOD18612.1"/>
    </source>
</evidence>
<organism evidence="2 3">
    <name type="scientific">Pedobacter xixiisoli</name>
    <dbReference type="NCBI Taxonomy" id="1476464"/>
    <lineage>
        <taxon>Bacteria</taxon>
        <taxon>Pseudomonadati</taxon>
        <taxon>Bacteroidota</taxon>
        <taxon>Sphingobacteriia</taxon>
        <taxon>Sphingobacteriales</taxon>
        <taxon>Sphingobacteriaceae</taxon>
        <taxon>Pedobacter</taxon>
    </lineage>
</organism>
<feature type="domain" description="Glycosyl transferase family 1" evidence="1">
    <location>
        <begin position="166"/>
        <end position="333"/>
    </location>
</feature>
<dbReference type="PANTHER" id="PTHR12526">
    <property type="entry name" value="GLYCOSYLTRANSFERASE"/>
    <property type="match status" value="1"/>
</dbReference>
<keyword evidence="3" id="KW-1185">Reference proteome</keyword>